<proteinExistence type="predicted"/>
<evidence type="ECO:0000313" key="2">
    <source>
        <dbReference type="Proteomes" id="UP000002875"/>
    </source>
</evidence>
<name>A0ABM5N833_EMTOG</name>
<organism evidence="1 2">
    <name type="scientific">Emticicia oligotrophica (strain DSM 17448 / CIP 109782 / MTCC 6937 / GPTSA100-15)</name>
    <dbReference type="NCBI Taxonomy" id="929562"/>
    <lineage>
        <taxon>Bacteria</taxon>
        <taxon>Pseudomonadati</taxon>
        <taxon>Bacteroidota</taxon>
        <taxon>Cytophagia</taxon>
        <taxon>Cytophagales</taxon>
        <taxon>Leadbetterellaceae</taxon>
        <taxon>Emticicia</taxon>
    </lineage>
</organism>
<dbReference type="Proteomes" id="UP000002875">
    <property type="component" value="Plasmid pEMTOL02"/>
</dbReference>
<geneLocation type="plasmid" evidence="1 2">
    <name>pEMTOL02</name>
</geneLocation>
<evidence type="ECO:0000313" key="1">
    <source>
        <dbReference type="EMBL" id="AFK05632.1"/>
    </source>
</evidence>
<gene>
    <name evidence="1" type="ORF">Emtol_0114</name>
</gene>
<keyword evidence="2" id="KW-1185">Reference proteome</keyword>
<accession>A0ABM5N833</accession>
<reference evidence="1 2" key="1">
    <citation type="submission" date="2011-07" db="EMBL/GenBank/DDBJ databases">
        <title>The complete genome of plasmid 2 of Emticicia oligotrophica DSM 17448.</title>
        <authorList>
            <consortium name="US DOE Joint Genome Institute (JGI-PGF)"/>
            <person name="Lucas S."/>
            <person name="Han J."/>
            <person name="Lapidus A."/>
            <person name="Bruce D."/>
            <person name="Goodwin L."/>
            <person name="Pitluck S."/>
            <person name="Peters L."/>
            <person name="Kyrpides N."/>
            <person name="Mavromatis K."/>
            <person name="Ivanova N."/>
            <person name="Ovchinnikova G."/>
            <person name="Teshima H."/>
            <person name="Detter J.C."/>
            <person name="Tapia R."/>
            <person name="Han C."/>
            <person name="Land M."/>
            <person name="Hauser L."/>
            <person name="Markowitz V."/>
            <person name="Cheng J.-F."/>
            <person name="Hugenholtz P."/>
            <person name="Woyke T."/>
            <person name="Wu D."/>
            <person name="Tindall B."/>
            <person name="Pomrenke H."/>
            <person name="Brambilla E."/>
            <person name="Klenk H.-P."/>
            <person name="Eisen J.A."/>
        </authorList>
    </citation>
    <scope>NUCLEOTIDE SEQUENCE [LARGE SCALE GENOMIC DNA]</scope>
    <source>
        <strain evidence="2">DSM 17448 / GPTSA100-15</strain>
        <plasmid evidence="1 2">pEMTOL02</plasmid>
    </source>
</reference>
<protein>
    <submittedName>
        <fullName evidence="1">Uncharacterized protein</fullName>
    </submittedName>
</protein>
<dbReference type="EMBL" id="CP002963">
    <property type="protein sequence ID" value="AFK05632.1"/>
    <property type="molecule type" value="Genomic_DNA"/>
</dbReference>
<sequence>MKKMILNFGSSLLSRDQMKKIKGGNDSADDAPNNCRSNCNNNEDCASGGPNGCIMCASFKCV</sequence>
<keyword evidence="1" id="KW-0614">Plasmid</keyword>